<accession>A0A6I6Y3S3</accession>
<evidence type="ECO:0000256" key="5">
    <source>
        <dbReference type="RuleBase" id="RU004508"/>
    </source>
</evidence>
<keyword evidence="7" id="KW-0808">Transferase</keyword>
<dbReference type="Pfam" id="PF01041">
    <property type="entry name" value="DegT_DnrJ_EryC1"/>
    <property type="match status" value="1"/>
</dbReference>
<keyword evidence="6" id="KW-1133">Transmembrane helix</keyword>
<reference evidence="7 8" key="1">
    <citation type="submission" date="2020-02" db="EMBL/GenBank/DDBJ databases">
        <title>Pseudomonas Putida W5 Complete Genome Assembly.</title>
        <authorList>
            <person name="Yuan Z.-C."/>
            <person name="Shaw G.A."/>
            <person name="Cusano A.D."/>
            <person name="Caddey B.J."/>
            <person name="Weselowski B.J."/>
        </authorList>
    </citation>
    <scope>NUCLEOTIDE SEQUENCE [LARGE SCALE GENOMIC DNA]</scope>
    <source>
        <strain evidence="7 8">W5</strain>
    </source>
</reference>
<dbReference type="PANTHER" id="PTHR30244:SF9">
    <property type="entry name" value="PROTEIN RV3402C"/>
    <property type="match status" value="1"/>
</dbReference>
<comment type="similarity">
    <text evidence="2 5">Belongs to the DegT/DnrJ/EryC1 family.</text>
</comment>
<keyword evidence="6" id="KW-0812">Transmembrane</keyword>
<dbReference type="AlphaFoldDB" id="A0A6I6Y3S3"/>
<dbReference type="Gene3D" id="3.40.640.10">
    <property type="entry name" value="Type I PLP-dependent aspartate aminotransferase-like (Major domain)"/>
    <property type="match status" value="1"/>
</dbReference>
<dbReference type="InterPro" id="IPR000653">
    <property type="entry name" value="DegT/StrS_aminotransferase"/>
</dbReference>
<evidence type="ECO:0000256" key="6">
    <source>
        <dbReference type="SAM" id="Phobius"/>
    </source>
</evidence>
<dbReference type="InterPro" id="IPR015422">
    <property type="entry name" value="PyrdxlP-dep_Trfase_small"/>
</dbReference>
<dbReference type="RefSeq" id="WP_159411524.1">
    <property type="nucleotide sequence ID" value="NZ_CP026115.2"/>
</dbReference>
<dbReference type="SUPFAM" id="SSF53383">
    <property type="entry name" value="PLP-dependent transferases"/>
    <property type="match status" value="1"/>
</dbReference>
<gene>
    <name evidence="7" type="ORF">C2H86_18595</name>
</gene>
<dbReference type="PANTHER" id="PTHR30244">
    <property type="entry name" value="TRANSAMINASE"/>
    <property type="match status" value="1"/>
</dbReference>
<dbReference type="GO" id="GO:0030170">
    <property type="term" value="F:pyridoxal phosphate binding"/>
    <property type="evidence" value="ECO:0007669"/>
    <property type="project" value="TreeGrafter"/>
</dbReference>
<keyword evidence="1 4" id="KW-0663">Pyridoxal phosphate</keyword>
<evidence type="ECO:0000256" key="4">
    <source>
        <dbReference type="PIRSR" id="PIRSR000390-2"/>
    </source>
</evidence>
<evidence type="ECO:0000313" key="8">
    <source>
        <dbReference type="Proteomes" id="UP000464480"/>
    </source>
</evidence>
<dbReference type="Proteomes" id="UP000464480">
    <property type="component" value="Chromosome"/>
</dbReference>
<sequence length="399" mass="44490">MKNAKRTITDLALFGADPLFVAPRSTSSLVAPDFDRFLSYSRVFYDAHQYTNNGPVVQMLEQRLADFHQTRFCITFCSGFWALVLTIRALALPGRKELLMPSLTYRRMADVAAWAGLTPRFCDVDADTLAISAHTARSHINDDTALILGVHPIVNCCDVTALEQLSQDTGIPLFLDAVESVYETFDGRKVGSFGVAECFSLHASKLLNGFEGGYITTNDAALAQRLLAMRGFGFYTPDNVVELGMNAKLNEVHAAMALAGLDNLEQQVADNRQRYRIYQRELQGIVGARLVAFDETEGCGFKNILIELLDAWPLPRELTIRLLNAEHVLARAYYSPPLHMKTSGYPTLTGQLPVTEYLAERYLLLPCGNFVDEQDIVEVCRLMRFLSEQAEAIQEMSIV</sequence>
<evidence type="ECO:0000256" key="2">
    <source>
        <dbReference type="ARBA" id="ARBA00037999"/>
    </source>
</evidence>
<keyword evidence="7" id="KW-0032">Aminotransferase</keyword>
<evidence type="ECO:0000313" key="7">
    <source>
        <dbReference type="EMBL" id="QHG66291.1"/>
    </source>
</evidence>
<proteinExistence type="inferred from homology"/>
<feature type="transmembrane region" description="Helical" evidence="6">
    <location>
        <begin position="72"/>
        <end position="91"/>
    </location>
</feature>
<dbReference type="PIRSF" id="PIRSF000390">
    <property type="entry name" value="PLP_StrS"/>
    <property type="match status" value="1"/>
</dbReference>
<keyword evidence="6" id="KW-0472">Membrane</keyword>
<dbReference type="GO" id="GO:0008483">
    <property type="term" value="F:transaminase activity"/>
    <property type="evidence" value="ECO:0007669"/>
    <property type="project" value="UniProtKB-KW"/>
</dbReference>
<protein>
    <submittedName>
        <fullName evidence="7">Aminotransferase class I/II-fold pyridoxal phosphate-dependent enzyme</fullName>
    </submittedName>
</protein>
<name>A0A6I6Y3S3_PSEPU</name>
<feature type="modified residue" description="N6-(pyridoxal phosphate)lysine" evidence="4">
    <location>
        <position position="205"/>
    </location>
</feature>
<dbReference type="InterPro" id="IPR015424">
    <property type="entry name" value="PyrdxlP-dep_Trfase"/>
</dbReference>
<dbReference type="EMBL" id="CP026115">
    <property type="protein sequence ID" value="QHG66291.1"/>
    <property type="molecule type" value="Genomic_DNA"/>
</dbReference>
<dbReference type="InterPro" id="IPR015421">
    <property type="entry name" value="PyrdxlP-dep_Trfase_major"/>
</dbReference>
<evidence type="ECO:0000256" key="1">
    <source>
        <dbReference type="ARBA" id="ARBA00022898"/>
    </source>
</evidence>
<dbReference type="GO" id="GO:0000271">
    <property type="term" value="P:polysaccharide biosynthetic process"/>
    <property type="evidence" value="ECO:0007669"/>
    <property type="project" value="TreeGrafter"/>
</dbReference>
<evidence type="ECO:0000256" key="3">
    <source>
        <dbReference type="PIRSR" id="PIRSR000390-1"/>
    </source>
</evidence>
<organism evidence="7 8">
    <name type="scientific">Pseudomonas putida</name>
    <name type="common">Arthrobacter siderocapsulatus</name>
    <dbReference type="NCBI Taxonomy" id="303"/>
    <lineage>
        <taxon>Bacteria</taxon>
        <taxon>Pseudomonadati</taxon>
        <taxon>Pseudomonadota</taxon>
        <taxon>Gammaproteobacteria</taxon>
        <taxon>Pseudomonadales</taxon>
        <taxon>Pseudomonadaceae</taxon>
        <taxon>Pseudomonas</taxon>
    </lineage>
</organism>
<dbReference type="Gene3D" id="3.90.1150.10">
    <property type="entry name" value="Aspartate Aminotransferase, domain 1"/>
    <property type="match status" value="1"/>
</dbReference>
<feature type="active site" description="Proton acceptor" evidence="3">
    <location>
        <position position="205"/>
    </location>
</feature>